<keyword evidence="2" id="KW-0812">Transmembrane</keyword>
<dbReference type="InterPro" id="IPR011993">
    <property type="entry name" value="PH-like_dom_sf"/>
</dbReference>
<dbReference type="InterPro" id="IPR055251">
    <property type="entry name" value="SOS1_NGEF_PH"/>
</dbReference>
<dbReference type="WBParaSite" id="GPUH_0000664501-mRNA-1">
    <property type="protein sequence ID" value="GPUH_0000664501-mRNA-1"/>
    <property type="gene ID" value="GPUH_0000664501"/>
</dbReference>
<dbReference type="GO" id="GO:0005085">
    <property type="term" value="F:guanyl-nucleotide exchange factor activity"/>
    <property type="evidence" value="ECO:0007669"/>
    <property type="project" value="UniProtKB-KW"/>
</dbReference>
<reference evidence="6" key="1">
    <citation type="submission" date="2016-06" db="UniProtKB">
        <authorList>
            <consortium name="WormBaseParasite"/>
        </authorList>
    </citation>
    <scope>IDENTIFICATION</scope>
</reference>
<evidence type="ECO:0000313" key="6">
    <source>
        <dbReference type="WBParaSite" id="GPUH_0000664501-mRNA-1"/>
    </source>
</evidence>
<keyword evidence="1" id="KW-0344">Guanine-nucleotide releasing factor</keyword>
<protein>
    <submittedName>
        <fullName evidence="6">Histone acetyltransferase</fullName>
    </submittedName>
</protein>
<proteinExistence type="predicted"/>
<dbReference type="AlphaFoldDB" id="A0A183DD45"/>
<dbReference type="SUPFAM" id="SSF50729">
    <property type="entry name" value="PH domain-like"/>
    <property type="match status" value="1"/>
</dbReference>
<dbReference type="EMBL" id="UYRT01015882">
    <property type="protein sequence ID" value="VDK55403.1"/>
    <property type="molecule type" value="Genomic_DNA"/>
</dbReference>
<feature type="domain" description="SOS1/NGEF-like PH" evidence="3">
    <location>
        <begin position="31"/>
        <end position="87"/>
    </location>
</feature>
<evidence type="ECO:0000259" key="3">
    <source>
        <dbReference type="Pfam" id="PF22697"/>
    </source>
</evidence>
<dbReference type="Pfam" id="PF22697">
    <property type="entry name" value="SOS1_NGEF_PH"/>
    <property type="match status" value="1"/>
</dbReference>
<dbReference type="Proteomes" id="UP000271098">
    <property type="component" value="Unassembled WGS sequence"/>
</dbReference>
<evidence type="ECO:0000313" key="4">
    <source>
        <dbReference type="EMBL" id="VDK55403.1"/>
    </source>
</evidence>
<dbReference type="GO" id="GO:0019898">
    <property type="term" value="C:extrinsic component of membrane"/>
    <property type="evidence" value="ECO:0007669"/>
    <property type="project" value="TreeGrafter"/>
</dbReference>
<keyword evidence="2" id="KW-0472">Membrane</keyword>
<dbReference type="PANTHER" id="PTHR22826:SF106">
    <property type="entry name" value="TRIO, ISOFORM A"/>
    <property type="match status" value="1"/>
</dbReference>
<evidence type="ECO:0000256" key="1">
    <source>
        <dbReference type="ARBA" id="ARBA00022658"/>
    </source>
</evidence>
<keyword evidence="5" id="KW-1185">Reference proteome</keyword>
<dbReference type="PANTHER" id="PTHR22826">
    <property type="entry name" value="RHO GUANINE EXCHANGE FACTOR-RELATED"/>
    <property type="match status" value="1"/>
</dbReference>
<gene>
    <name evidence="4" type="ORF">GPUH_LOCUS6635</name>
</gene>
<organism evidence="6">
    <name type="scientific">Gongylonema pulchrum</name>
    <dbReference type="NCBI Taxonomy" id="637853"/>
    <lineage>
        <taxon>Eukaryota</taxon>
        <taxon>Metazoa</taxon>
        <taxon>Ecdysozoa</taxon>
        <taxon>Nematoda</taxon>
        <taxon>Chromadorea</taxon>
        <taxon>Rhabditida</taxon>
        <taxon>Spirurina</taxon>
        <taxon>Spiruromorpha</taxon>
        <taxon>Spiruroidea</taxon>
        <taxon>Gongylonematidae</taxon>
        <taxon>Gongylonema</taxon>
    </lineage>
</organism>
<dbReference type="InterPro" id="IPR051336">
    <property type="entry name" value="RhoGEF_Guanine_NuclExch_SF"/>
</dbReference>
<feature type="transmembrane region" description="Helical" evidence="2">
    <location>
        <begin position="96"/>
        <end position="117"/>
    </location>
</feature>
<reference evidence="4 5" key="2">
    <citation type="submission" date="2018-11" db="EMBL/GenBank/DDBJ databases">
        <authorList>
            <consortium name="Pathogen Informatics"/>
        </authorList>
    </citation>
    <scope>NUCLEOTIDE SEQUENCE [LARGE SCALE GENOMIC DNA]</scope>
</reference>
<dbReference type="GO" id="GO:0005737">
    <property type="term" value="C:cytoplasm"/>
    <property type="evidence" value="ECO:0007669"/>
    <property type="project" value="TreeGrafter"/>
</dbReference>
<accession>A0A183DD45</accession>
<evidence type="ECO:0000313" key="5">
    <source>
        <dbReference type="Proteomes" id="UP000271098"/>
    </source>
</evidence>
<dbReference type="Gene3D" id="2.30.29.30">
    <property type="entry name" value="Pleckstrin-homology domain (PH domain)/Phosphotyrosine-binding domain (PTB)"/>
    <property type="match status" value="1"/>
</dbReference>
<evidence type="ECO:0000256" key="2">
    <source>
        <dbReference type="SAM" id="Phobius"/>
    </source>
</evidence>
<sequence length="166" mass="19353">MQKALELTMSVPERAADMVYIRNIEQYPGDLNKLGRLYRHDAFMVREGDDEPVERYLFLFKNKIMFTEKDSRKEPPSYKHQATIRVSAKRFFTYDFLALIFTLNDYILQLLVFVRFLQLCNAKTHFVEGLSVCVCVCVCVCVSVCASVKSFHLEIHKSYMAENLVT</sequence>
<dbReference type="OrthoDB" id="2570713at2759"/>
<name>A0A183DD45_9BILA</name>
<keyword evidence="2" id="KW-1133">Transmembrane helix</keyword>
<feature type="transmembrane region" description="Helical" evidence="2">
    <location>
        <begin position="129"/>
        <end position="148"/>
    </location>
</feature>